<feature type="non-terminal residue" evidence="2">
    <location>
        <position position="51"/>
    </location>
</feature>
<dbReference type="EMBL" id="JAEVHL010000010">
    <property type="protein sequence ID" value="MBM0274718.1"/>
    <property type="molecule type" value="Genomic_DNA"/>
</dbReference>
<gene>
    <name evidence="2" type="ORF">JM949_04240</name>
</gene>
<protein>
    <submittedName>
        <fullName evidence="2">Uncharacterized protein</fullName>
    </submittedName>
</protein>
<evidence type="ECO:0000313" key="3">
    <source>
        <dbReference type="Proteomes" id="UP000622245"/>
    </source>
</evidence>
<reference evidence="2 3" key="1">
    <citation type="submission" date="2021-01" db="EMBL/GenBank/DDBJ databases">
        <title>Draft genome sequence of Micromonospora sp. strain STR1s_6.</title>
        <authorList>
            <person name="Karlyshev A."/>
            <person name="Jawad R."/>
        </authorList>
    </citation>
    <scope>NUCLEOTIDE SEQUENCE [LARGE SCALE GENOMIC DNA]</scope>
    <source>
        <strain evidence="2 3">STR1S-6</strain>
    </source>
</reference>
<name>A0ABS1YBD7_9ACTN</name>
<proteinExistence type="predicted"/>
<keyword evidence="3" id="KW-1185">Reference proteome</keyword>
<organism evidence="2 3">
    <name type="scientific">Micromonospora tarensis</name>
    <dbReference type="NCBI Taxonomy" id="2806100"/>
    <lineage>
        <taxon>Bacteria</taxon>
        <taxon>Bacillati</taxon>
        <taxon>Actinomycetota</taxon>
        <taxon>Actinomycetes</taxon>
        <taxon>Micromonosporales</taxon>
        <taxon>Micromonosporaceae</taxon>
        <taxon>Micromonospora</taxon>
    </lineage>
</organism>
<evidence type="ECO:0000256" key="1">
    <source>
        <dbReference type="SAM" id="MobiDB-lite"/>
    </source>
</evidence>
<sequence length="51" mass="4946">MTKQPGRVPAAESDEPAVDPAGPSSRPLPAPGAAVLGLLALGGWPPCSGPT</sequence>
<comment type="caution">
    <text evidence="2">The sequence shown here is derived from an EMBL/GenBank/DDBJ whole genome shotgun (WGS) entry which is preliminary data.</text>
</comment>
<dbReference type="Proteomes" id="UP000622245">
    <property type="component" value="Unassembled WGS sequence"/>
</dbReference>
<evidence type="ECO:0000313" key="2">
    <source>
        <dbReference type="EMBL" id="MBM0274718.1"/>
    </source>
</evidence>
<accession>A0ABS1YBD7</accession>
<feature type="region of interest" description="Disordered" evidence="1">
    <location>
        <begin position="1"/>
        <end position="31"/>
    </location>
</feature>